<dbReference type="RefSeq" id="WP_102167894.1">
    <property type="nucleotide sequence ID" value="NZ_CP136965.1"/>
</dbReference>
<reference evidence="4 5" key="3">
    <citation type="submission" date="2023-10" db="EMBL/GenBank/DDBJ databases">
        <authorList>
            <person name="Choi B."/>
        </authorList>
    </citation>
    <scope>NUCLEOTIDE SEQUENCE [LARGE SCALE GENOMIC DNA]</scope>
    <source>
        <strain evidence="4 5">UMB0959</strain>
        <plasmid evidence="4 5">unnamed</plasmid>
    </source>
</reference>
<feature type="domain" description="Initiator Rep protein WH1" evidence="2">
    <location>
        <begin position="13"/>
        <end position="158"/>
    </location>
</feature>
<dbReference type="EMBL" id="CP136965">
    <property type="protein sequence ID" value="WOS97029.1"/>
    <property type="molecule type" value="Genomic_DNA"/>
</dbReference>
<keyword evidence="5" id="KW-1185">Reference proteome</keyword>
<dbReference type="KEGG" id="nmy:CJ229_008760"/>
<evidence type="ECO:0000256" key="1">
    <source>
        <dbReference type="ARBA" id="ARBA00038283"/>
    </source>
</evidence>
<dbReference type="InterPro" id="IPR036388">
    <property type="entry name" value="WH-like_DNA-bd_sf"/>
</dbReference>
<organism evidence="4 5">
    <name type="scientific">Nosocomiicoccus massiliensis</name>
    <dbReference type="NCBI Taxonomy" id="1232430"/>
    <lineage>
        <taxon>Bacteria</taxon>
        <taxon>Bacillati</taxon>
        <taxon>Bacillota</taxon>
        <taxon>Bacilli</taxon>
        <taxon>Bacillales</taxon>
        <taxon>Staphylococcaceae</taxon>
        <taxon>Nosocomiicoccus</taxon>
    </lineage>
</organism>
<dbReference type="Pfam" id="PF01051">
    <property type="entry name" value="Rep3_N"/>
    <property type="match status" value="1"/>
</dbReference>
<dbReference type="KEGG" id="nmy:CJ229_008780"/>
<reference evidence="4" key="2">
    <citation type="submission" date="2017-09" db="EMBL/GenBank/DDBJ databases">
        <authorList>
            <person name="Thomas-White K."/>
            <person name="Kumar N."/>
            <person name="Forster S."/>
            <person name="Putonti C."/>
            <person name="Lawley T."/>
            <person name="Wolfe A.J."/>
        </authorList>
    </citation>
    <scope>NUCLEOTIDE SEQUENCE</scope>
    <source>
        <strain evidence="4">UMB0959</strain>
        <plasmid evidence="4">unnamed</plasmid>
    </source>
</reference>
<dbReference type="InterPro" id="IPR036390">
    <property type="entry name" value="WH_DNA-bd_sf"/>
</dbReference>
<sequence length="259" mass="31164">MSESKYKSVTRFNNDINTIPMRNWTTEEMNFFFAVLTRMRDEGTQTVVMDKYELAEMARYTIEHNQRYQSTLHNLTKKLQSLSYFKETDNSLVMMPLFTYFEAHWNDDLSDMTLEIDVNKRFEYILNEWNEGNWTQFMLDEFLDIKSTYSKTLFRLLKQYRVAGKRDFSIDEFKSLMDIPKSYSTGMITTRVVEKGVKDLKSYFENLKVNKITSNKRGNPIIGYEFTFEPERVGAWIEDKYERKEEPYLPFKKWLEEDV</sequence>
<dbReference type="InterPro" id="IPR000525">
    <property type="entry name" value="Initiator_Rep_WH1"/>
</dbReference>
<evidence type="ECO:0000313" key="3">
    <source>
        <dbReference type="EMBL" id="WOS97025.1"/>
    </source>
</evidence>
<dbReference type="AlphaFoldDB" id="A0AAF0YP25"/>
<protein>
    <submittedName>
        <fullName evidence="4">Replication initiation protein</fullName>
    </submittedName>
</protein>
<keyword evidence="4" id="KW-0614">Plasmid</keyword>
<dbReference type="GO" id="GO:0003887">
    <property type="term" value="F:DNA-directed DNA polymerase activity"/>
    <property type="evidence" value="ECO:0007669"/>
    <property type="project" value="InterPro"/>
</dbReference>
<dbReference type="Pfam" id="PF21205">
    <property type="entry name" value="Rep3_C"/>
    <property type="match status" value="1"/>
</dbReference>
<evidence type="ECO:0000259" key="2">
    <source>
        <dbReference type="Pfam" id="PF01051"/>
    </source>
</evidence>
<reference evidence="5" key="1">
    <citation type="submission" date="2017-09" db="EMBL/GenBank/DDBJ databases">
        <title>Bacterial strain isolated from the female urinary microbiota.</title>
        <authorList>
            <person name="Thomas-White K."/>
            <person name="Kumar N."/>
            <person name="Forster S."/>
            <person name="Putonti C."/>
            <person name="Lawley T."/>
            <person name="Wolfe A.J."/>
        </authorList>
    </citation>
    <scope>NUCLEOTIDE SEQUENCE [LARGE SCALE GENOMIC DNA]</scope>
    <source>
        <strain evidence="5">UMB0959</strain>
        <plasmid evidence="5">unnamed</plasmid>
    </source>
</reference>
<accession>A0AAF0YP25</accession>
<proteinExistence type="inferred from homology"/>
<evidence type="ECO:0000313" key="5">
    <source>
        <dbReference type="Proteomes" id="UP000243626"/>
    </source>
</evidence>
<dbReference type="EMBL" id="CP136965">
    <property type="protein sequence ID" value="WOS97025.1"/>
    <property type="molecule type" value="Genomic_DNA"/>
</dbReference>
<dbReference type="SUPFAM" id="SSF46785">
    <property type="entry name" value="Winged helix' DNA-binding domain"/>
    <property type="match status" value="1"/>
</dbReference>
<name>A0AAF0YP25_9STAP</name>
<geneLocation type="plasmid" evidence="4 5">
    <name>unnamed</name>
</geneLocation>
<evidence type="ECO:0000313" key="4">
    <source>
        <dbReference type="EMBL" id="WOS97029.1"/>
    </source>
</evidence>
<gene>
    <name evidence="4" type="ORF">CJ229_008760</name>
    <name evidence="3" type="ORF">CJ229_008780</name>
</gene>
<dbReference type="Proteomes" id="UP000243626">
    <property type="component" value="Plasmid unnamed"/>
</dbReference>
<dbReference type="Gene3D" id="1.10.10.10">
    <property type="entry name" value="Winged helix-like DNA-binding domain superfamily/Winged helix DNA-binding domain"/>
    <property type="match status" value="1"/>
</dbReference>
<dbReference type="GO" id="GO:0006270">
    <property type="term" value="P:DNA replication initiation"/>
    <property type="evidence" value="ECO:0007669"/>
    <property type="project" value="InterPro"/>
</dbReference>
<comment type="similarity">
    <text evidence="1">Belongs to the initiator RepB protein family.</text>
</comment>